<keyword evidence="2" id="KW-1185">Reference proteome</keyword>
<name>A0A834HEM7_RHOSS</name>
<protein>
    <submittedName>
        <fullName evidence="1">Uncharacterized protein</fullName>
    </submittedName>
</protein>
<dbReference type="EMBL" id="WJXA01000002">
    <property type="protein sequence ID" value="KAF7150980.1"/>
    <property type="molecule type" value="Genomic_DNA"/>
</dbReference>
<proteinExistence type="predicted"/>
<evidence type="ECO:0000313" key="1">
    <source>
        <dbReference type="EMBL" id="KAF7150980.1"/>
    </source>
</evidence>
<dbReference type="AlphaFoldDB" id="A0A834HEM7"/>
<dbReference type="Proteomes" id="UP000626092">
    <property type="component" value="Unassembled WGS sequence"/>
</dbReference>
<sequence length="257" mass="30150">MPMSTSTKLDKDEDGKPINEKMYRDLNYICQLDDQADFPSDDHMVDRLETRNYLDLGYVILREMGFILQNNHKALPYGALRTKLFLSAKVMIKGEQTLQNDPGPIKDYTFIKEHISDDEEGNRQVNNEQQQEDIAGQQGMHLAQPKVGGDFSQQIFARFDALQASQNQMLAEFQTFAISQNSQFDRVEHRMDHIDNAQQHYLSHYHQQYPDFKPYPPYHPPLPPQRYPILLPQAFVDDVLRGRRSWFYFMHLLVVRL</sequence>
<comment type="caution">
    <text evidence="1">The sequence shown here is derived from an EMBL/GenBank/DDBJ whole genome shotgun (WGS) entry which is preliminary data.</text>
</comment>
<reference evidence="1" key="1">
    <citation type="submission" date="2019-11" db="EMBL/GenBank/DDBJ databases">
        <authorList>
            <person name="Liu Y."/>
            <person name="Hou J."/>
            <person name="Li T.-Q."/>
            <person name="Guan C.-H."/>
            <person name="Wu X."/>
            <person name="Wu H.-Z."/>
            <person name="Ling F."/>
            <person name="Zhang R."/>
            <person name="Shi X.-G."/>
            <person name="Ren J.-P."/>
            <person name="Chen E.-F."/>
            <person name="Sun J.-M."/>
        </authorList>
    </citation>
    <scope>NUCLEOTIDE SEQUENCE</scope>
    <source>
        <strain evidence="1">Adult_tree_wgs_1</strain>
        <tissue evidence="1">Leaves</tissue>
    </source>
</reference>
<gene>
    <name evidence="1" type="ORF">RHSIM_Rhsim02G0182800</name>
</gene>
<dbReference type="OrthoDB" id="848707at2759"/>
<organism evidence="1 2">
    <name type="scientific">Rhododendron simsii</name>
    <name type="common">Sims's rhododendron</name>
    <dbReference type="NCBI Taxonomy" id="118357"/>
    <lineage>
        <taxon>Eukaryota</taxon>
        <taxon>Viridiplantae</taxon>
        <taxon>Streptophyta</taxon>
        <taxon>Embryophyta</taxon>
        <taxon>Tracheophyta</taxon>
        <taxon>Spermatophyta</taxon>
        <taxon>Magnoliopsida</taxon>
        <taxon>eudicotyledons</taxon>
        <taxon>Gunneridae</taxon>
        <taxon>Pentapetalae</taxon>
        <taxon>asterids</taxon>
        <taxon>Ericales</taxon>
        <taxon>Ericaceae</taxon>
        <taxon>Ericoideae</taxon>
        <taxon>Rhodoreae</taxon>
        <taxon>Rhododendron</taxon>
    </lineage>
</organism>
<evidence type="ECO:0000313" key="2">
    <source>
        <dbReference type="Proteomes" id="UP000626092"/>
    </source>
</evidence>
<accession>A0A834HEM7</accession>